<protein>
    <submittedName>
        <fullName evidence="8">PAS domain S-box-containing protein</fullName>
    </submittedName>
</protein>
<dbReference type="InterPro" id="IPR035965">
    <property type="entry name" value="PAS-like_dom_sf"/>
</dbReference>
<dbReference type="InterPro" id="IPR025943">
    <property type="entry name" value="Sigma_54_int_dom_ATP-bd_2"/>
</dbReference>
<keyword evidence="5" id="KW-0804">Transcription</keyword>
<dbReference type="Gene3D" id="3.30.450.20">
    <property type="entry name" value="PAS domain"/>
    <property type="match status" value="2"/>
</dbReference>
<reference evidence="9" key="1">
    <citation type="submission" date="2016-11" db="EMBL/GenBank/DDBJ databases">
        <authorList>
            <person name="Varghese N."/>
            <person name="Submissions S."/>
        </authorList>
    </citation>
    <scope>NUCLEOTIDE SEQUENCE [LARGE SCALE GENOMIC DNA]</scope>
    <source>
        <strain evidence="9">USBA-503</strain>
    </source>
</reference>
<evidence type="ECO:0000256" key="3">
    <source>
        <dbReference type="ARBA" id="ARBA00023015"/>
    </source>
</evidence>
<dbReference type="SUPFAM" id="SSF55785">
    <property type="entry name" value="PYP-like sensor domain (PAS domain)"/>
    <property type="match status" value="2"/>
</dbReference>
<dbReference type="Pfam" id="PF00158">
    <property type="entry name" value="Sigma54_activat"/>
    <property type="match status" value="1"/>
</dbReference>
<dbReference type="PROSITE" id="PS00688">
    <property type="entry name" value="SIGMA54_INTERACT_3"/>
    <property type="match status" value="1"/>
</dbReference>
<dbReference type="Gene3D" id="1.10.10.60">
    <property type="entry name" value="Homeodomain-like"/>
    <property type="match status" value="1"/>
</dbReference>
<name>A0A1M6S818_9BACL</name>
<evidence type="ECO:0000256" key="1">
    <source>
        <dbReference type="ARBA" id="ARBA00022741"/>
    </source>
</evidence>
<organism evidence="8 9">
    <name type="scientific">Alicyclobacillus tolerans</name>
    <dbReference type="NCBI Taxonomy" id="90970"/>
    <lineage>
        <taxon>Bacteria</taxon>
        <taxon>Bacillati</taxon>
        <taxon>Bacillota</taxon>
        <taxon>Bacilli</taxon>
        <taxon>Bacillales</taxon>
        <taxon>Alicyclobacillaceae</taxon>
        <taxon>Alicyclobacillus</taxon>
    </lineage>
</organism>
<dbReference type="InterPro" id="IPR002078">
    <property type="entry name" value="Sigma_54_int"/>
</dbReference>
<dbReference type="PROSITE" id="PS00676">
    <property type="entry name" value="SIGMA54_INTERACT_2"/>
    <property type="match status" value="1"/>
</dbReference>
<dbReference type="Pfam" id="PF25601">
    <property type="entry name" value="AAA_lid_14"/>
    <property type="match status" value="1"/>
</dbReference>
<evidence type="ECO:0000259" key="6">
    <source>
        <dbReference type="PROSITE" id="PS50045"/>
    </source>
</evidence>
<dbReference type="PROSITE" id="PS50112">
    <property type="entry name" value="PAS"/>
    <property type="match status" value="2"/>
</dbReference>
<feature type="domain" description="PAS" evidence="7">
    <location>
        <begin position="117"/>
        <end position="175"/>
    </location>
</feature>
<feature type="domain" description="Sigma-54 factor interaction" evidence="6">
    <location>
        <begin position="369"/>
        <end position="598"/>
    </location>
</feature>
<dbReference type="SUPFAM" id="SSF46689">
    <property type="entry name" value="Homeodomain-like"/>
    <property type="match status" value="1"/>
</dbReference>
<dbReference type="SMART" id="SM00382">
    <property type="entry name" value="AAA"/>
    <property type="match status" value="1"/>
</dbReference>
<dbReference type="Gene3D" id="3.40.50.300">
    <property type="entry name" value="P-loop containing nucleotide triphosphate hydrolases"/>
    <property type="match status" value="1"/>
</dbReference>
<dbReference type="GO" id="GO:0006355">
    <property type="term" value="P:regulation of DNA-templated transcription"/>
    <property type="evidence" value="ECO:0007669"/>
    <property type="project" value="InterPro"/>
</dbReference>
<dbReference type="InterPro" id="IPR058031">
    <property type="entry name" value="AAA_lid_NorR"/>
</dbReference>
<dbReference type="PRINTS" id="PR01590">
    <property type="entry name" value="HTHFIS"/>
</dbReference>
<dbReference type="GO" id="GO:0043565">
    <property type="term" value="F:sequence-specific DNA binding"/>
    <property type="evidence" value="ECO:0007669"/>
    <property type="project" value="InterPro"/>
</dbReference>
<dbReference type="GO" id="GO:0005524">
    <property type="term" value="F:ATP binding"/>
    <property type="evidence" value="ECO:0007669"/>
    <property type="project" value="UniProtKB-KW"/>
</dbReference>
<accession>A0A1M6S818</accession>
<dbReference type="AlphaFoldDB" id="A0A1M6S818"/>
<dbReference type="Proteomes" id="UP000184016">
    <property type="component" value="Unassembled WGS sequence"/>
</dbReference>
<dbReference type="FunFam" id="3.40.50.300:FF:000006">
    <property type="entry name" value="DNA-binding transcriptional regulator NtrC"/>
    <property type="match status" value="1"/>
</dbReference>
<dbReference type="Gene3D" id="1.10.8.60">
    <property type="match status" value="1"/>
</dbReference>
<gene>
    <name evidence="8" type="ORF">SAMN05443507_11357</name>
</gene>
<dbReference type="PANTHER" id="PTHR32071:SF121">
    <property type="entry name" value="SIGMA L-DEPENDENT TRANSCRIPTIONAL REGULATOR YQIR-RELATED"/>
    <property type="match status" value="1"/>
</dbReference>
<dbReference type="PANTHER" id="PTHR32071">
    <property type="entry name" value="TRANSCRIPTIONAL REGULATORY PROTEIN"/>
    <property type="match status" value="1"/>
</dbReference>
<feature type="domain" description="PAS" evidence="7">
    <location>
        <begin position="235"/>
        <end position="280"/>
    </location>
</feature>
<evidence type="ECO:0000256" key="5">
    <source>
        <dbReference type="ARBA" id="ARBA00023163"/>
    </source>
</evidence>
<dbReference type="InterPro" id="IPR013767">
    <property type="entry name" value="PAS_fold"/>
</dbReference>
<keyword evidence="1" id="KW-0547">Nucleotide-binding</keyword>
<dbReference type="InterPro" id="IPR009057">
    <property type="entry name" value="Homeodomain-like_sf"/>
</dbReference>
<proteinExistence type="predicted"/>
<dbReference type="NCBIfam" id="TIGR00229">
    <property type="entry name" value="sensory_box"/>
    <property type="match status" value="2"/>
</dbReference>
<dbReference type="InterPro" id="IPR027417">
    <property type="entry name" value="P-loop_NTPase"/>
</dbReference>
<evidence type="ECO:0000259" key="7">
    <source>
        <dbReference type="PROSITE" id="PS50112"/>
    </source>
</evidence>
<keyword evidence="9" id="KW-1185">Reference proteome</keyword>
<keyword evidence="2" id="KW-0067">ATP-binding</keyword>
<dbReference type="InterPro" id="IPR003593">
    <property type="entry name" value="AAA+_ATPase"/>
</dbReference>
<dbReference type="PROSITE" id="PS50045">
    <property type="entry name" value="SIGMA54_INTERACT_4"/>
    <property type="match status" value="1"/>
</dbReference>
<dbReference type="SUPFAM" id="SSF52540">
    <property type="entry name" value="P-loop containing nucleoside triphosphate hydrolases"/>
    <property type="match status" value="1"/>
</dbReference>
<evidence type="ECO:0000313" key="9">
    <source>
        <dbReference type="Proteomes" id="UP000184016"/>
    </source>
</evidence>
<dbReference type="InterPro" id="IPR002197">
    <property type="entry name" value="HTH_Fis"/>
</dbReference>
<dbReference type="EMBL" id="FRAF01000013">
    <property type="protein sequence ID" value="SHK40855.1"/>
    <property type="molecule type" value="Genomic_DNA"/>
</dbReference>
<dbReference type="InterPro" id="IPR025944">
    <property type="entry name" value="Sigma_54_int_dom_CS"/>
</dbReference>
<dbReference type="RefSeq" id="WP_242650282.1">
    <property type="nucleotide sequence ID" value="NZ_FRAF01000013.1"/>
</dbReference>
<dbReference type="SUPFAM" id="SSF51735">
    <property type="entry name" value="NAD(P)-binding Rossmann-fold domains"/>
    <property type="match status" value="1"/>
</dbReference>
<evidence type="ECO:0000313" key="8">
    <source>
        <dbReference type="EMBL" id="SHK40855.1"/>
    </source>
</evidence>
<dbReference type="CDD" id="cd00130">
    <property type="entry name" value="PAS"/>
    <property type="match status" value="2"/>
</dbReference>
<dbReference type="InterPro" id="IPR036291">
    <property type="entry name" value="NAD(P)-bd_dom_sf"/>
</dbReference>
<sequence>MNLIVLGAGQGGEKVLKTLAEYRDLQILCVVDKRPEAPGMLLAEQLRIPTAPDVDSALQQVQGQIDVILEVTGHTEVYMRLLERFPERPIVVPASALQFFMLIMSEKERLIASARTRQRDLQRILNATQDGMIGIDAGGRVTLCNAAAERMLGVSSATMRGRKAHTWIPLEVYEPILQGKDSPVTQMRSQAGTDLVVHALPMDDETLQRAGALVVLRDVTEVHRLAAEVTNLREVQQLLEAIIQSTQDAISVVDQNGIGWMINPAYTRLTGLPPERVIGQPAEVDIAEGESMHMQVLRTGQAVRNVPLKVGPLRKEVIVDVAPIWVGNELRGSVGVIHDVSEIKQLTDELQRANRLIRSLSAKYRFEDIVGSSQAVIHAIDQARKAAATSAPVLLRGEPGTGKELFAHAIHQESQRAKGPFVRVNCALFSEEMLEIELFGLEEGASSSLLRGRIGLLEEASGGTLFLDEIGEMSVSTQAKLLRVLQEKELVRVGGTRPIAVDVRLISATHLHLEQAVAAGRFREDLYYRINVIPIFIPPLRYRKEDIEELAKAILQRQNQAFGRNVDAISKDALQALIRWDWPGNVRELENVLGRAMMSVGYSETTLSAHHLPPLGFSVQELAGETGESGYLPRQGTLNERMQMVEQAILRETLAATGGNKTEAARRLGISVRTLYYKLETSEKR</sequence>
<dbReference type="SMART" id="SM00091">
    <property type="entry name" value="PAS"/>
    <property type="match status" value="2"/>
</dbReference>
<dbReference type="InterPro" id="IPR000014">
    <property type="entry name" value="PAS"/>
</dbReference>
<evidence type="ECO:0000256" key="2">
    <source>
        <dbReference type="ARBA" id="ARBA00022840"/>
    </source>
</evidence>
<dbReference type="Pfam" id="PF02954">
    <property type="entry name" value="HTH_8"/>
    <property type="match status" value="1"/>
</dbReference>
<dbReference type="Pfam" id="PF00989">
    <property type="entry name" value="PAS"/>
    <property type="match status" value="2"/>
</dbReference>
<keyword evidence="4" id="KW-0238">DNA-binding</keyword>
<keyword evidence="3" id="KW-0805">Transcription regulation</keyword>
<dbReference type="STRING" id="1830138.SAMN05443507_11357"/>
<evidence type="ECO:0000256" key="4">
    <source>
        <dbReference type="ARBA" id="ARBA00023125"/>
    </source>
</evidence>
<dbReference type="CDD" id="cd00009">
    <property type="entry name" value="AAA"/>
    <property type="match status" value="1"/>
</dbReference>